<keyword evidence="2" id="KW-0813">Transport</keyword>
<proteinExistence type="predicted"/>
<feature type="domain" description="Major facilitator superfamily (MFS) profile" evidence="8">
    <location>
        <begin position="26"/>
        <end position="504"/>
    </location>
</feature>
<dbReference type="InterPro" id="IPR036259">
    <property type="entry name" value="MFS_trans_sf"/>
</dbReference>
<evidence type="ECO:0000256" key="2">
    <source>
        <dbReference type="ARBA" id="ARBA00022448"/>
    </source>
</evidence>
<reference evidence="9 11" key="1">
    <citation type="journal article" date="2020" name="Stud. Mycol.">
        <title>101 Dothideomycetes genomes: a test case for predicting lifestyles and emergence of pathogens.</title>
        <authorList>
            <person name="Haridas S."/>
            <person name="Albert R."/>
            <person name="Binder M."/>
            <person name="Bloem J."/>
            <person name="Labutti K."/>
            <person name="Salamov A."/>
            <person name="Andreopoulos B."/>
            <person name="Baker S."/>
            <person name="Barry K."/>
            <person name="Bills G."/>
            <person name="Bluhm B."/>
            <person name="Cannon C."/>
            <person name="Castanera R."/>
            <person name="Culley D."/>
            <person name="Daum C."/>
            <person name="Ezra D."/>
            <person name="Gonzalez J."/>
            <person name="Henrissat B."/>
            <person name="Kuo A."/>
            <person name="Liang C."/>
            <person name="Lipzen A."/>
            <person name="Lutzoni F."/>
            <person name="Magnuson J."/>
            <person name="Mondo S."/>
            <person name="Nolan M."/>
            <person name="Ohm R."/>
            <person name="Pangilinan J."/>
            <person name="Park H.-J."/>
            <person name="Ramirez L."/>
            <person name="Alfaro M."/>
            <person name="Sun H."/>
            <person name="Tritt A."/>
            <person name="Yoshinaga Y."/>
            <person name="Zwiers L.-H."/>
            <person name="Turgeon B."/>
            <person name="Goodwin S."/>
            <person name="Spatafora J."/>
            <person name="Crous P."/>
            <person name="Grigoriev I."/>
        </authorList>
    </citation>
    <scope>NUCLEOTIDE SEQUENCE</scope>
    <source>
        <strain evidence="9 11">CBS 304.34</strain>
    </source>
</reference>
<feature type="transmembrane region" description="Helical" evidence="7">
    <location>
        <begin position="63"/>
        <end position="84"/>
    </location>
</feature>
<protein>
    <submittedName>
        <fullName evidence="9 11">MFS general substrate transporter</fullName>
    </submittedName>
</protein>
<evidence type="ECO:0000313" key="10">
    <source>
        <dbReference type="Proteomes" id="UP000504636"/>
    </source>
</evidence>
<dbReference type="InterPro" id="IPR020846">
    <property type="entry name" value="MFS_dom"/>
</dbReference>
<feature type="compositionally biased region" description="Acidic residues" evidence="6">
    <location>
        <begin position="256"/>
        <end position="266"/>
    </location>
</feature>
<dbReference type="EMBL" id="MU003692">
    <property type="protein sequence ID" value="KAF2816984.1"/>
    <property type="molecule type" value="Genomic_DNA"/>
</dbReference>
<feature type="transmembrane region" description="Helical" evidence="7">
    <location>
        <begin position="388"/>
        <end position="405"/>
    </location>
</feature>
<dbReference type="Gene3D" id="1.20.1250.20">
    <property type="entry name" value="MFS general substrate transporter like domains"/>
    <property type="match status" value="2"/>
</dbReference>
<dbReference type="RefSeq" id="XP_033583948.1">
    <property type="nucleotide sequence ID" value="XM_033718531.1"/>
</dbReference>
<evidence type="ECO:0000259" key="8">
    <source>
        <dbReference type="PROSITE" id="PS50850"/>
    </source>
</evidence>
<evidence type="ECO:0000256" key="4">
    <source>
        <dbReference type="ARBA" id="ARBA00022989"/>
    </source>
</evidence>
<evidence type="ECO:0000313" key="11">
    <source>
        <dbReference type="RefSeq" id="XP_033583948.1"/>
    </source>
</evidence>
<name>A0A6A6Z9M7_9PEZI</name>
<dbReference type="Pfam" id="PF07690">
    <property type="entry name" value="MFS_1"/>
    <property type="match status" value="1"/>
</dbReference>
<dbReference type="Proteomes" id="UP000504636">
    <property type="component" value="Unplaced"/>
</dbReference>
<organism evidence="9">
    <name type="scientific">Mytilinidion resinicola</name>
    <dbReference type="NCBI Taxonomy" id="574789"/>
    <lineage>
        <taxon>Eukaryota</taxon>
        <taxon>Fungi</taxon>
        <taxon>Dikarya</taxon>
        <taxon>Ascomycota</taxon>
        <taxon>Pezizomycotina</taxon>
        <taxon>Dothideomycetes</taxon>
        <taxon>Pleosporomycetidae</taxon>
        <taxon>Mytilinidiales</taxon>
        <taxon>Mytilinidiaceae</taxon>
        <taxon>Mytilinidion</taxon>
    </lineage>
</organism>
<comment type="subcellular location">
    <subcellularLocation>
        <location evidence="1">Membrane</location>
        <topology evidence="1">Multi-pass membrane protein</topology>
    </subcellularLocation>
</comment>
<dbReference type="GeneID" id="54459424"/>
<evidence type="ECO:0000256" key="6">
    <source>
        <dbReference type="SAM" id="MobiDB-lite"/>
    </source>
</evidence>
<reference evidence="11" key="3">
    <citation type="submission" date="2025-04" db="UniProtKB">
        <authorList>
            <consortium name="RefSeq"/>
        </authorList>
    </citation>
    <scope>IDENTIFICATION</scope>
    <source>
        <strain evidence="11">CBS 304.34</strain>
    </source>
</reference>
<evidence type="ECO:0000256" key="7">
    <source>
        <dbReference type="SAM" id="Phobius"/>
    </source>
</evidence>
<feature type="region of interest" description="Disordered" evidence="6">
    <location>
        <begin position="249"/>
        <end position="290"/>
    </location>
</feature>
<dbReference type="GO" id="GO:0022857">
    <property type="term" value="F:transmembrane transporter activity"/>
    <property type="evidence" value="ECO:0007669"/>
    <property type="project" value="InterPro"/>
</dbReference>
<feature type="transmembrane region" description="Helical" evidence="7">
    <location>
        <begin position="310"/>
        <end position="335"/>
    </location>
</feature>
<evidence type="ECO:0000256" key="3">
    <source>
        <dbReference type="ARBA" id="ARBA00022692"/>
    </source>
</evidence>
<dbReference type="GO" id="GO:0016020">
    <property type="term" value="C:membrane"/>
    <property type="evidence" value="ECO:0007669"/>
    <property type="project" value="UniProtKB-SubCell"/>
</dbReference>
<reference evidence="11" key="2">
    <citation type="submission" date="2020-04" db="EMBL/GenBank/DDBJ databases">
        <authorList>
            <consortium name="NCBI Genome Project"/>
        </authorList>
    </citation>
    <scope>NUCLEOTIDE SEQUENCE</scope>
    <source>
        <strain evidence="11">CBS 304.34</strain>
    </source>
</reference>
<dbReference type="PANTHER" id="PTHR43791:SF21">
    <property type="entry name" value="MAJOR FACILITATOR SUPERFAMILY (MFS) PROFILE DOMAIN-CONTAINING PROTEIN"/>
    <property type="match status" value="1"/>
</dbReference>
<dbReference type="PROSITE" id="PS50850">
    <property type="entry name" value="MFS"/>
    <property type="match status" value="1"/>
</dbReference>
<sequence>MPGDLMDSRREHLLNKKTVRKLDLILLPFLALLFLFNSLDKSNIGNAESAHFTSDIGLEKDDVNTAVALFFAFFVSLQPLGAALGRKYGMVRWVPSCMIVWGVCTALHVWVRSKWQLFILRIIIGACEAGFYPVTVVYLSVFYTRFEFARRLSLFYGQAAVGGALGGVLSYLVFSQFGDEQTNRPDDTGEEGWKSWQVLFLLEGCSTVIIAFAGYFWLPHSAKTAWFLTPDEREWAELRIHRDTMGTDTVHHSKDDLEEDEEDDEERLNTSGSESHGLLNPTAPTSTKVITDDRGITPHDILSALTSPKIYHILIVNILSAIPAMAFQVFLPLVLAPLTSSTDNPNEPGKTNPALTNLLTAPPYICGAITLFAFAAYSDRHRKRLPPILAGLCLLLSGLVLVVAMPQTKAWAIPRYLSLNVLLSGTFIASPLTVAWISGNTPSPGKRAVLLGINGWGNLAGVFSALLFRPKYQKEGYITPFWWTLVAVSVAAAGYVLFWLNLRRENEARQALVRSWDADDVEAERRDGRGPVRRQRGFALGLARLLAEVKGFAGLTEWVEKASEGREGDERVTFVWGY</sequence>
<keyword evidence="3 7" id="KW-0812">Transmembrane</keyword>
<accession>A0A6A6Z9M7</accession>
<dbReference type="InterPro" id="IPR011701">
    <property type="entry name" value="MFS"/>
</dbReference>
<evidence type="ECO:0000313" key="9">
    <source>
        <dbReference type="EMBL" id="KAF2816984.1"/>
    </source>
</evidence>
<dbReference type="SUPFAM" id="SSF103473">
    <property type="entry name" value="MFS general substrate transporter"/>
    <property type="match status" value="1"/>
</dbReference>
<feature type="transmembrane region" description="Helical" evidence="7">
    <location>
        <begin position="155"/>
        <end position="178"/>
    </location>
</feature>
<dbReference type="PANTHER" id="PTHR43791">
    <property type="entry name" value="PERMEASE-RELATED"/>
    <property type="match status" value="1"/>
</dbReference>
<keyword evidence="4 7" id="KW-1133">Transmembrane helix</keyword>
<dbReference type="FunFam" id="1.20.1250.20:FF:001331">
    <property type="entry name" value="Uncharacterized protein"/>
    <property type="match status" value="1"/>
</dbReference>
<feature type="transmembrane region" description="Helical" evidence="7">
    <location>
        <begin position="449"/>
        <end position="468"/>
    </location>
</feature>
<keyword evidence="10" id="KW-1185">Reference proteome</keyword>
<feature type="transmembrane region" description="Helical" evidence="7">
    <location>
        <begin position="355"/>
        <end position="376"/>
    </location>
</feature>
<feature type="transmembrane region" description="Helical" evidence="7">
    <location>
        <begin position="417"/>
        <end position="437"/>
    </location>
</feature>
<dbReference type="AlphaFoldDB" id="A0A6A6Z9M7"/>
<gene>
    <name evidence="9 11" type="ORF">BDZ99DRAFT_456784</name>
</gene>
<evidence type="ECO:0000256" key="1">
    <source>
        <dbReference type="ARBA" id="ARBA00004141"/>
    </source>
</evidence>
<feature type="transmembrane region" description="Helical" evidence="7">
    <location>
        <begin position="91"/>
        <end position="111"/>
    </location>
</feature>
<evidence type="ECO:0000256" key="5">
    <source>
        <dbReference type="ARBA" id="ARBA00023136"/>
    </source>
</evidence>
<keyword evidence="5 7" id="KW-0472">Membrane</keyword>
<feature type="transmembrane region" description="Helical" evidence="7">
    <location>
        <begin position="480"/>
        <end position="500"/>
    </location>
</feature>
<feature type="transmembrane region" description="Helical" evidence="7">
    <location>
        <begin position="117"/>
        <end position="143"/>
    </location>
</feature>
<feature type="transmembrane region" description="Helical" evidence="7">
    <location>
        <begin position="198"/>
        <end position="218"/>
    </location>
</feature>
<dbReference type="OrthoDB" id="2985014at2759"/>